<dbReference type="GO" id="GO:0004642">
    <property type="term" value="F:phosphoribosylformylglycinamidine synthase activity"/>
    <property type="evidence" value="ECO:0007669"/>
    <property type="project" value="InterPro"/>
</dbReference>
<proteinExistence type="predicted"/>
<organism evidence="8 9">
    <name type="scientific">Candidatus Magasanikbacteria bacterium RIFCSPHIGHO2_02_FULL_51_14</name>
    <dbReference type="NCBI Taxonomy" id="1798683"/>
    <lineage>
        <taxon>Bacteria</taxon>
        <taxon>Candidatus Magasanikiibacteriota</taxon>
    </lineage>
</organism>
<dbReference type="AlphaFoldDB" id="A0A1F6MF92"/>
<evidence type="ECO:0000313" key="9">
    <source>
        <dbReference type="Proteomes" id="UP000177457"/>
    </source>
</evidence>
<keyword evidence="1" id="KW-0963">Cytoplasm</keyword>
<dbReference type="GO" id="GO:0016787">
    <property type="term" value="F:hydrolase activity"/>
    <property type="evidence" value="ECO:0007669"/>
    <property type="project" value="UniProtKB-KW"/>
</dbReference>
<dbReference type="PROSITE" id="PS51273">
    <property type="entry name" value="GATASE_TYPE_1"/>
    <property type="match status" value="1"/>
</dbReference>
<dbReference type="GO" id="GO:0006189">
    <property type="term" value="P:'de novo' IMP biosynthetic process"/>
    <property type="evidence" value="ECO:0007669"/>
    <property type="project" value="InterPro"/>
</dbReference>
<dbReference type="InterPro" id="IPR010075">
    <property type="entry name" value="PRibForGlyAmidine_synth_PurQ"/>
</dbReference>
<dbReference type="Gene3D" id="3.40.50.880">
    <property type="match status" value="1"/>
</dbReference>
<evidence type="ECO:0000256" key="5">
    <source>
        <dbReference type="ARBA" id="ARBA00022801"/>
    </source>
</evidence>
<dbReference type="GO" id="GO:0005524">
    <property type="term" value="F:ATP binding"/>
    <property type="evidence" value="ECO:0007669"/>
    <property type="project" value="UniProtKB-KW"/>
</dbReference>
<dbReference type="Pfam" id="PF13507">
    <property type="entry name" value="GATase_5"/>
    <property type="match status" value="1"/>
</dbReference>
<keyword evidence="6" id="KW-0067">ATP-binding</keyword>
<dbReference type="PANTHER" id="PTHR47552">
    <property type="entry name" value="PHOSPHORIBOSYLFORMYLGLYCINAMIDINE SYNTHASE SUBUNIT PURQ"/>
    <property type="match status" value="1"/>
</dbReference>
<gene>
    <name evidence="8" type="ORF">A3C90_01050</name>
</gene>
<evidence type="ECO:0000313" key="8">
    <source>
        <dbReference type="EMBL" id="OGH70322.1"/>
    </source>
</evidence>
<dbReference type="STRING" id="1798683.A3C90_01050"/>
<keyword evidence="7" id="KW-0315">Glutamine amidotransferase</keyword>
<evidence type="ECO:0000256" key="3">
    <source>
        <dbReference type="ARBA" id="ARBA00022741"/>
    </source>
</evidence>
<keyword evidence="4" id="KW-0658">Purine biosynthesis</keyword>
<sequence>MMKIAIIQFPGSNCETESIRAVKAAGMEPFEFLWNHDERKLEDADGYFIVGGFSYEDRSRSGIIASLDPVMEVIARESGKGKPVLGICNGAQILVETGLVPGLRDNVAGMALAVNKRMKNGKILGTGFYNGWVNAQLSAPSEASAFTRHIQTGEFMRLPVAHGEGRFIIPDSLLDEMRANHLTTFRYCDDAGNNTAEFPANPNGSVFNLAAVCNARGNVMAMMPHPERTPNGQPIFRSMRDYIAEPIRVSPQNTLAFSPRRHALADYEKPTDTAELIVQLIITDNEAATVQSALSTIGIHARLKRYTHWEITARDTLRPTQGKLYHISQDILVESGELFNANKERVVSPETVANDPNSVALLVRYRDEFIGQSKCDVLKSQLRDGIEDVKKGTLWHISIERGNIETLLQHILDSRILFNQYSQTCHMYK</sequence>
<dbReference type="SUPFAM" id="SSF52317">
    <property type="entry name" value="Class I glutamine amidotransferase-like"/>
    <property type="match status" value="1"/>
</dbReference>
<name>A0A1F6MF92_9BACT</name>
<comment type="caution">
    <text evidence="8">The sequence shown here is derived from an EMBL/GenBank/DDBJ whole genome shotgun (WGS) entry which is preliminary data.</text>
</comment>
<dbReference type="EMBL" id="MFQE01000051">
    <property type="protein sequence ID" value="OGH70322.1"/>
    <property type="molecule type" value="Genomic_DNA"/>
</dbReference>
<keyword evidence="2" id="KW-0436">Ligase</keyword>
<dbReference type="SMART" id="SM01211">
    <property type="entry name" value="GATase_5"/>
    <property type="match status" value="1"/>
</dbReference>
<dbReference type="PANTHER" id="PTHR47552:SF1">
    <property type="entry name" value="PHOSPHORIBOSYLFORMYLGLYCINAMIDINE SYNTHASE SUBUNIT PURQ"/>
    <property type="match status" value="1"/>
</dbReference>
<evidence type="ECO:0000256" key="2">
    <source>
        <dbReference type="ARBA" id="ARBA00022598"/>
    </source>
</evidence>
<accession>A0A1F6MF92</accession>
<evidence type="ECO:0000256" key="6">
    <source>
        <dbReference type="ARBA" id="ARBA00022840"/>
    </source>
</evidence>
<keyword evidence="3" id="KW-0547">Nucleotide-binding</keyword>
<evidence type="ECO:0000256" key="1">
    <source>
        <dbReference type="ARBA" id="ARBA00022490"/>
    </source>
</evidence>
<reference evidence="8 9" key="1">
    <citation type="journal article" date="2016" name="Nat. Commun.">
        <title>Thousands of microbial genomes shed light on interconnected biogeochemical processes in an aquifer system.</title>
        <authorList>
            <person name="Anantharaman K."/>
            <person name="Brown C.T."/>
            <person name="Hug L.A."/>
            <person name="Sharon I."/>
            <person name="Castelle C.J."/>
            <person name="Probst A.J."/>
            <person name="Thomas B.C."/>
            <person name="Singh A."/>
            <person name="Wilkins M.J."/>
            <person name="Karaoz U."/>
            <person name="Brodie E.L."/>
            <person name="Williams K.H."/>
            <person name="Hubbard S.S."/>
            <person name="Banfield J.F."/>
        </authorList>
    </citation>
    <scope>NUCLEOTIDE SEQUENCE [LARGE SCALE GENOMIC DNA]</scope>
</reference>
<protein>
    <submittedName>
        <fullName evidence="8">Phosphoribosylformylglycinamidine synthase I</fullName>
    </submittedName>
</protein>
<dbReference type="NCBIfam" id="TIGR01737">
    <property type="entry name" value="FGAM_synth_I"/>
    <property type="match status" value="1"/>
</dbReference>
<keyword evidence="5" id="KW-0378">Hydrolase</keyword>
<evidence type="ECO:0000256" key="7">
    <source>
        <dbReference type="ARBA" id="ARBA00022962"/>
    </source>
</evidence>
<dbReference type="InterPro" id="IPR029062">
    <property type="entry name" value="Class_I_gatase-like"/>
</dbReference>
<evidence type="ECO:0000256" key="4">
    <source>
        <dbReference type="ARBA" id="ARBA00022755"/>
    </source>
</evidence>
<dbReference type="Proteomes" id="UP000177457">
    <property type="component" value="Unassembled WGS sequence"/>
</dbReference>